<protein>
    <submittedName>
        <fullName evidence="1">DNA/RNA polymerase superfamily protein</fullName>
    </submittedName>
</protein>
<proteinExistence type="predicted"/>
<keyword evidence="2" id="KW-1185">Reference proteome</keyword>
<comment type="caution">
    <text evidence="1">The sequence shown here is derived from an EMBL/GenBank/DDBJ whole genome shotgun (WGS) entry which is preliminary data.</text>
</comment>
<organism evidence="1 2">
    <name type="scientific">Gossypium australe</name>
    <dbReference type="NCBI Taxonomy" id="47621"/>
    <lineage>
        <taxon>Eukaryota</taxon>
        <taxon>Viridiplantae</taxon>
        <taxon>Streptophyta</taxon>
        <taxon>Embryophyta</taxon>
        <taxon>Tracheophyta</taxon>
        <taxon>Spermatophyta</taxon>
        <taxon>Magnoliopsida</taxon>
        <taxon>eudicotyledons</taxon>
        <taxon>Gunneridae</taxon>
        <taxon>Pentapetalae</taxon>
        <taxon>rosids</taxon>
        <taxon>malvids</taxon>
        <taxon>Malvales</taxon>
        <taxon>Malvaceae</taxon>
        <taxon>Malvoideae</taxon>
        <taxon>Gossypium</taxon>
    </lineage>
</organism>
<sequence length="153" mass="17843">MEMGTHNNNLCNSVSVVSEQKKCLRTGWSLPKLAKLHEPLGMKLNFSTAFNLQTDGKSECVIQILENMLRACVSNTCLLVRFVWKQVVGAKFIREMKDIVKVSQWKKFLRFNREGRVLNLLDRMKYRKEIEIQPSFSDEEQTIRILAHEVKEL</sequence>
<evidence type="ECO:0000313" key="2">
    <source>
        <dbReference type="Proteomes" id="UP000325315"/>
    </source>
</evidence>
<dbReference type="OrthoDB" id="115950at2759"/>
<gene>
    <name evidence="1" type="ORF">EPI10_031998</name>
</gene>
<accession>A0A5B6X5P7</accession>
<dbReference type="EMBL" id="SMMG02000001">
    <property type="protein sequence ID" value="KAA3488227.1"/>
    <property type="molecule type" value="Genomic_DNA"/>
</dbReference>
<name>A0A5B6X5P7_9ROSI</name>
<dbReference type="Proteomes" id="UP000325315">
    <property type="component" value="Unassembled WGS sequence"/>
</dbReference>
<evidence type="ECO:0000313" key="1">
    <source>
        <dbReference type="EMBL" id="KAA3488227.1"/>
    </source>
</evidence>
<reference evidence="2" key="1">
    <citation type="journal article" date="2019" name="Plant Biotechnol. J.">
        <title>Genome sequencing of the Australian wild diploid species Gossypium australe highlights disease resistance and delayed gland morphogenesis.</title>
        <authorList>
            <person name="Cai Y."/>
            <person name="Cai X."/>
            <person name="Wang Q."/>
            <person name="Wang P."/>
            <person name="Zhang Y."/>
            <person name="Cai C."/>
            <person name="Xu Y."/>
            <person name="Wang K."/>
            <person name="Zhou Z."/>
            <person name="Wang C."/>
            <person name="Geng S."/>
            <person name="Li B."/>
            <person name="Dong Q."/>
            <person name="Hou Y."/>
            <person name="Wang H."/>
            <person name="Ai P."/>
            <person name="Liu Z."/>
            <person name="Yi F."/>
            <person name="Sun M."/>
            <person name="An G."/>
            <person name="Cheng J."/>
            <person name="Zhang Y."/>
            <person name="Shi Q."/>
            <person name="Xie Y."/>
            <person name="Shi X."/>
            <person name="Chang Y."/>
            <person name="Huang F."/>
            <person name="Chen Y."/>
            <person name="Hong S."/>
            <person name="Mi L."/>
            <person name="Sun Q."/>
            <person name="Zhang L."/>
            <person name="Zhou B."/>
            <person name="Peng R."/>
            <person name="Zhang X."/>
            <person name="Liu F."/>
        </authorList>
    </citation>
    <scope>NUCLEOTIDE SEQUENCE [LARGE SCALE GENOMIC DNA]</scope>
    <source>
        <strain evidence="2">cv. PA1801</strain>
    </source>
</reference>
<dbReference type="AlphaFoldDB" id="A0A5B6X5P7"/>